<evidence type="ECO:0000256" key="2">
    <source>
        <dbReference type="PROSITE-ProRule" id="PRU00117"/>
    </source>
</evidence>
<feature type="domain" description="K Homology" evidence="4">
    <location>
        <begin position="223"/>
        <end position="298"/>
    </location>
</feature>
<dbReference type="Pfam" id="PF00013">
    <property type="entry name" value="KH_1"/>
    <property type="match status" value="3"/>
</dbReference>
<dbReference type="GO" id="GO:0003723">
    <property type="term" value="F:RNA binding"/>
    <property type="evidence" value="ECO:0007669"/>
    <property type="project" value="UniProtKB-UniRule"/>
</dbReference>
<gene>
    <name evidence="5" type="ORF">Tci_636166</name>
</gene>
<dbReference type="EMBL" id="BKCJ010460472">
    <property type="protein sequence ID" value="GFA64194.1"/>
    <property type="molecule type" value="Genomic_DNA"/>
</dbReference>
<feature type="region of interest" description="Disordered" evidence="3">
    <location>
        <begin position="304"/>
        <end position="343"/>
    </location>
</feature>
<dbReference type="SUPFAM" id="SSF54791">
    <property type="entry name" value="Eukaryotic type KH-domain (KH-domain type I)"/>
    <property type="match status" value="3"/>
</dbReference>
<dbReference type="InterPro" id="IPR036612">
    <property type="entry name" value="KH_dom_type_1_sf"/>
</dbReference>
<evidence type="ECO:0000313" key="5">
    <source>
        <dbReference type="EMBL" id="GFA64194.1"/>
    </source>
</evidence>
<dbReference type="SMART" id="SM00322">
    <property type="entry name" value="KH"/>
    <property type="match status" value="3"/>
</dbReference>
<keyword evidence="1" id="KW-0677">Repeat</keyword>
<sequence>MDWNRRPKRSNPQFMKSGGGGGNKRGRFGEQSLSSSPGTSETVYRILCPSRKIGSVLGKGGEIIKALREDTQAKITVAESVPGSEERVVMISAAPAVAKRALHVISTLLHQNPRKDKALAVGGQGMLRPGLASDNFPPTNLMRPGRGSNGHAKIGAVIGTAGSNVRQLQQETGTNIHVGDASIESDERVICVSSFEPLSYLRSRTIDAILLLQDKTSDYNENGIVTTRILIPSSKVGCIIGQGGQVINEMRRRTKADIRVNSKEEKPKCAAEDEELVQVSGSYGVAKEVLGEIASRFRARCIRDGNPGVDSGPGPGFVPRGNFSSGGPPPTRFISSTLSSQDS</sequence>
<dbReference type="Gene3D" id="3.30.1370.10">
    <property type="entry name" value="K Homology domain, type 1"/>
    <property type="match status" value="1"/>
</dbReference>
<protein>
    <submittedName>
        <fullName evidence="5">KH domain-containing protein</fullName>
    </submittedName>
</protein>
<dbReference type="InterPro" id="IPR004087">
    <property type="entry name" value="KH_dom"/>
</dbReference>
<proteinExistence type="predicted"/>
<dbReference type="Gene3D" id="3.30.310.210">
    <property type="match status" value="1"/>
</dbReference>
<feature type="region of interest" description="Disordered" evidence="3">
    <location>
        <begin position="1"/>
        <end position="41"/>
    </location>
</feature>
<comment type="caution">
    <text evidence="5">The sequence shown here is derived from an EMBL/GenBank/DDBJ whole genome shotgun (WGS) entry which is preliminary data.</text>
</comment>
<feature type="domain" description="K Homology" evidence="4">
    <location>
        <begin position="40"/>
        <end position="110"/>
    </location>
</feature>
<feature type="domain" description="K Homology" evidence="4">
    <location>
        <begin position="123"/>
        <end position="210"/>
    </location>
</feature>
<dbReference type="InterPro" id="IPR004088">
    <property type="entry name" value="KH_dom_type_1"/>
</dbReference>
<name>A0A699JXD0_TANCI</name>
<evidence type="ECO:0000256" key="3">
    <source>
        <dbReference type="SAM" id="MobiDB-lite"/>
    </source>
</evidence>
<feature type="compositionally biased region" description="Polar residues" evidence="3">
    <location>
        <begin position="333"/>
        <end position="343"/>
    </location>
</feature>
<dbReference type="AlphaFoldDB" id="A0A699JXD0"/>
<accession>A0A699JXD0</accession>
<keyword evidence="2" id="KW-0694">RNA-binding</keyword>
<dbReference type="PANTHER" id="PTHR10288">
    <property type="entry name" value="KH DOMAIN CONTAINING RNA BINDING PROTEIN"/>
    <property type="match status" value="1"/>
</dbReference>
<dbReference type="CDD" id="cd22459">
    <property type="entry name" value="KH-I_PEPPER_rpt1_like"/>
    <property type="match status" value="1"/>
</dbReference>
<evidence type="ECO:0000256" key="1">
    <source>
        <dbReference type="ARBA" id="ARBA00022737"/>
    </source>
</evidence>
<feature type="compositionally biased region" description="Polar residues" evidence="3">
    <location>
        <begin position="31"/>
        <end position="41"/>
    </location>
</feature>
<reference evidence="5" key="1">
    <citation type="journal article" date="2019" name="Sci. Rep.">
        <title>Draft genome of Tanacetum cinerariifolium, the natural source of mosquito coil.</title>
        <authorList>
            <person name="Yamashiro T."/>
            <person name="Shiraishi A."/>
            <person name="Satake H."/>
            <person name="Nakayama K."/>
        </authorList>
    </citation>
    <scope>NUCLEOTIDE SEQUENCE</scope>
</reference>
<dbReference type="PROSITE" id="PS50084">
    <property type="entry name" value="KH_TYPE_1"/>
    <property type="match status" value="3"/>
</dbReference>
<organism evidence="5">
    <name type="scientific">Tanacetum cinerariifolium</name>
    <name type="common">Dalmatian daisy</name>
    <name type="synonym">Chrysanthemum cinerariifolium</name>
    <dbReference type="NCBI Taxonomy" id="118510"/>
    <lineage>
        <taxon>Eukaryota</taxon>
        <taxon>Viridiplantae</taxon>
        <taxon>Streptophyta</taxon>
        <taxon>Embryophyta</taxon>
        <taxon>Tracheophyta</taxon>
        <taxon>Spermatophyta</taxon>
        <taxon>Magnoliopsida</taxon>
        <taxon>eudicotyledons</taxon>
        <taxon>Gunneridae</taxon>
        <taxon>Pentapetalae</taxon>
        <taxon>asterids</taxon>
        <taxon>campanulids</taxon>
        <taxon>Asterales</taxon>
        <taxon>Asteraceae</taxon>
        <taxon>Asteroideae</taxon>
        <taxon>Anthemideae</taxon>
        <taxon>Anthemidinae</taxon>
        <taxon>Tanacetum</taxon>
    </lineage>
</organism>
<evidence type="ECO:0000259" key="4">
    <source>
        <dbReference type="SMART" id="SM00322"/>
    </source>
</evidence>